<evidence type="ECO:0000313" key="2">
    <source>
        <dbReference type="EMBL" id="CAB4312092.1"/>
    </source>
</evidence>
<reference evidence="2 3" key="2">
    <citation type="submission" date="2020-05" db="EMBL/GenBank/DDBJ databases">
        <authorList>
            <person name="Campoy J."/>
            <person name="Schneeberger K."/>
            <person name="Spophaly S."/>
        </authorList>
    </citation>
    <scope>NUCLEOTIDE SEQUENCE [LARGE SCALE GENOMIC DNA]</scope>
    <source>
        <strain evidence="2">PruArmRojPasFocal</strain>
    </source>
</reference>
<name>A0A6J5XJD3_PRUAR</name>
<accession>A0A6J5XJD3</accession>
<evidence type="ECO:0000313" key="4">
    <source>
        <dbReference type="Proteomes" id="UP000507245"/>
    </source>
</evidence>
<proteinExistence type="predicted"/>
<protein>
    <submittedName>
        <fullName evidence="2">Uncharacterized protein</fullName>
    </submittedName>
</protein>
<dbReference type="AlphaFoldDB" id="A0A6J5XJD3"/>
<dbReference type="EMBL" id="CAEKDK010000006">
    <property type="protein sequence ID" value="CAB4281786.1"/>
    <property type="molecule type" value="Genomic_DNA"/>
</dbReference>
<reference evidence="4" key="1">
    <citation type="journal article" date="2020" name="Genome Biol.">
        <title>Gamete binning: chromosome-level and haplotype-resolved genome assembly enabled by high-throughput single-cell sequencing of gamete genomes.</title>
        <authorList>
            <person name="Campoy J.A."/>
            <person name="Sun H."/>
            <person name="Goel M."/>
            <person name="Jiao W.-B."/>
            <person name="Folz-Donahue K."/>
            <person name="Wang N."/>
            <person name="Rubio M."/>
            <person name="Liu C."/>
            <person name="Kukat C."/>
            <person name="Ruiz D."/>
            <person name="Huettel B."/>
            <person name="Schneeberger K."/>
        </authorList>
    </citation>
    <scope>NUCLEOTIDE SEQUENCE [LARGE SCALE GENOMIC DNA]</scope>
    <source>
        <strain evidence="4">cv. Rojo Pasion</strain>
    </source>
</reference>
<evidence type="ECO:0000313" key="1">
    <source>
        <dbReference type="EMBL" id="CAB4281786.1"/>
    </source>
</evidence>
<sequence length="64" mass="7273">MKKSTGKFKCMHCRVIENSSPWRQASGAGMLDRRVIALLFYIFYGLGDQWVIRPPPSIAVAILF</sequence>
<dbReference type="EMBL" id="CAEKKB010000006">
    <property type="protein sequence ID" value="CAB4312092.1"/>
    <property type="molecule type" value="Genomic_DNA"/>
</dbReference>
<organism evidence="2 4">
    <name type="scientific">Prunus armeniaca</name>
    <name type="common">Apricot</name>
    <name type="synonym">Armeniaca vulgaris</name>
    <dbReference type="NCBI Taxonomy" id="36596"/>
    <lineage>
        <taxon>Eukaryota</taxon>
        <taxon>Viridiplantae</taxon>
        <taxon>Streptophyta</taxon>
        <taxon>Embryophyta</taxon>
        <taxon>Tracheophyta</taxon>
        <taxon>Spermatophyta</taxon>
        <taxon>Magnoliopsida</taxon>
        <taxon>eudicotyledons</taxon>
        <taxon>Gunneridae</taxon>
        <taxon>Pentapetalae</taxon>
        <taxon>rosids</taxon>
        <taxon>fabids</taxon>
        <taxon>Rosales</taxon>
        <taxon>Rosaceae</taxon>
        <taxon>Amygdaloideae</taxon>
        <taxon>Amygdaleae</taxon>
        <taxon>Prunus</taxon>
    </lineage>
</organism>
<keyword evidence="4" id="KW-1185">Reference proteome</keyword>
<gene>
    <name evidence="1" type="ORF">CURHAP_LOCUS34956</name>
    <name evidence="2" type="ORF">ORAREDHAP_LOCUS34394</name>
</gene>
<dbReference type="Proteomes" id="UP000507222">
    <property type="component" value="Unassembled WGS sequence"/>
</dbReference>
<dbReference type="Proteomes" id="UP000507245">
    <property type="component" value="Unassembled WGS sequence"/>
</dbReference>
<evidence type="ECO:0000313" key="3">
    <source>
        <dbReference type="Proteomes" id="UP000507222"/>
    </source>
</evidence>